<accession>A0A4Q9DUV2</accession>
<proteinExistence type="predicted"/>
<evidence type="ECO:0000313" key="1">
    <source>
        <dbReference type="EMBL" id="TBL80797.1"/>
    </source>
</evidence>
<dbReference type="RefSeq" id="WP_131012399.1">
    <property type="nucleotide sequence ID" value="NZ_SIRE01000004.1"/>
</dbReference>
<gene>
    <name evidence="1" type="ORF">EYB31_06125</name>
</gene>
<protein>
    <submittedName>
        <fullName evidence="1">Uncharacterized protein</fullName>
    </submittedName>
</protein>
<reference evidence="1 2" key="1">
    <citation type="submission" date="2019-02" db="EMBL/GenBank/DDBJ databases">
        <title>Paenibacillus sp. nov., isolated from surface-sterilized tissue of Thalictrum simplex L.</title>
        <authorList>
            <person name="Tuo L."/>
        </authorList>
    </citation>
    <scope>NUCLEOTIDE SEQUENCE [LARGE SCALE GENOMIC DNA]</scope>
    <source>
        <strain evidence="1 2">N2SHLJ1</strain>
    </source>
</reference>
<dbReference type="AlphaFoldDB" id="A0A4Q9DUV2"/>
<comment type="caution">
    <text evidence="1">The sequence shown here is derived from an EMBL/GenBank/DDBJ whole genome shotgun (WGS) entry which is preliminary data.</text>
</comment>
<sequence length="77" mass="8835">MEQYQPLIGVVLEKLAQTYKELKFNYEGLDGVLKAHTSEEIERTPELITIKDVRDAYGSLIDCMEKQFPGIKDVSEE</sequence>
<organism evidence="1 2">
    <name type="scientific">Paenibacillus thalictri</name>
    <dbReference type="NCBI Taxonomy" id="2527873"/>
    <lineage>
        <taxon>Bacteria</taxon>
        <taxon>Bacillati</taxon>
        <taxon>Bacillota</taxon>
        <taxon>Bacilli</taxon>
        <taxon>Bacillales</taxon>
        <taxon>Paenibacillaceae</taxon>
        <taxon>Paenibacillus</taxon>
    </lineage>
</organism>
<name>A0A4Q9DUV2_9BACL</name>
<evidence type="ECO:0000313" key="2">
    <source>
        <dbReference type="Proteomes" id="UP000293142"/>
    </source>
</evidence>
<keyword evidence="2" id="KW-1185">Reference proteome</keyword>
<dbReference type="EMBL" id="SIRE01000004">
    <property type="protein sequence ID" value="TBL80797.1"/>
    <property type="molecule type" value="Genomic_DNA"/>
</dbReference>
<dbReference type="OrthoDB" id="2625849at2"/>
<dbReference type="Proteomes" id="UP000293142">
    <property type="component" value="Unassembled WGS sequence"/>
</dbReference>